<dbReference type="InterPro" id="IPR000889">
    <property type="entry name" value="Glutathione_peroxidase"/>
</dbReference>
<keyword evidence="13" id="KW-1185">Reference proteome</keyword>
<feature type="compositionally biased region" description="Basic and acidic residues" evidence="10">
    <location>
        <begin position="57"/>
        <end position="70"/>
    </location>
</feature>
<keyword evidence="5" id="KW-0964">Secreted</keyword>
<evidence type="ECO:0000256" key="8">
    <source>
        <dbReference type="ARBA" id="ARBA00023002"/>
    </source>
</evidence>
<dbReference type="EMBL" id="JAPWDV010000001">
    <property type="protein sequence ID" value="KAJ6224584.1"/>
    <property type="molecule type" value="Genomic_DNA"/>
</dbReference>
<dbReference type="PROSITE" id="PS51355">
    <property type="entry name" value="GLUTATHIONE_PEROXID_3"/>
    <property type="match status" value="1"/>
</dbReference>
<keyword evidence="8 9" id="KW-0560">Oxidoreductase</keyword>
<dbReference type="PRINTS" id="PR01011">
    <property type="entry name" value="GLUTPROXDASE"/>
</dbReference>
<feature type="signal peptide" evidence="11">
    <location>
        <begin position="1"/>
        <end position="20"/>
    </location>
</feature>
<dbReference type="Gene3D" id="3.40.30.10">
    <property type="entry name" value="Glutaredoxin"/>
    <property type="match status" value="1"/>
</dbReference>
<evidence type="ECO:0000256" key="3">
    <source>
        <dbReference type="ARBA" id="ARBA00006926"/>
    </source>
</evidence>
<dbReference type="AlphaFoldDB" id="A0A9Q0MFH6"/>
<comment type="catalytic activity">
    <reaction evidence="1">
        <text>2 glutathione + H2O2 = glutathione disulfide + 2 H2O</text>
        <dbReference type="Rhea" id="RHEA:16833"/>
        <dbReference type="ChEBI" id="CHEBI:15377"/>
        <dbReference type="ChEBI" id="CHEBI:16240"/>
        <dbReference type="ChEBI" id="CHEBI:57925"/>
        <dbReference type="ChEBI" id="CHEBI:58297"/>
        <dbReference type="EC" id="1.11.1.9"/>
    </reaction>
</comment>
<sequence length="215" mass="24465">MYRKIFFTLMFGFVVQLAIGQTSVNQTSGNVGHSLLESITRDIEKIKETLNKSASSARERAGNMFDRKPSTESEYGGHYLKANEELKDRPWVYCAKPSDDDSIYRYSILHLNQSLGAIDFAEFKGKPILLVNVATFCESTIEYPLYNQLKDQFGDQLVIVAFPSNNFQNQEPTSDPVEIYNAIKYVRPGNGFVPKFPLTIRIDVNGENRHPIYSF</sequence>
<evidence type="ECO:0000256" key="2">
    <source>
        <dbReference type="ARBA" id="ARBA00004613"/>
    </source>
</evidence>
<dbReference type="Proteomes" id="UP001142055">
    <property type="component" value="Chromosome 1"/>
</dbReference>
<dbReference type="InterPro" id="IPR036249">
    <property type="entry name" value="Thioredoxin-like_sf"/>
</dbReference>
<feature type="region of interest" description="Disordered" evidence="10">
    <location>
        <begin position="51"/>
        <end position="70"/>
    </location>
</feature>
<comment type="similarity">
    <text evidence="3 9">Belongs to the glutathione peroxidase family.</text>
</comment>
<evidence type="ECO:0000256" key="7">
    <source>
        <dbReference type="ARBA" id="ARBA00022729"/>
    </source>
</evidence>
<name>A0A9Q0MFH6_BLOTA</name>
<dbReference type="PANTHER" id="PTHR11592:SF88">
    <property type="entry name" value="GLUTATHIONE PEROXIDASE-RELATED"/>
    <property type="match status" value="1"/>
</dbReference>
<dbReference type="GO" id="GO:0004602">
    <property type="term" value="F:glutathione peroxidase activity"/>
    <property type="evidence" value="ECO:0007669"/>
    <property type="project" value="UniProtKB-EC"/>
</dbReference>
<comment type="subcellular location">
    <subcellularLocation>
        <location evidence="2">Secreted</location>
    </subcellularLocation>
</comment>
<keyword evidence="7 11" id="KW-0732">Signal</keyword>
<evidence type="ECO:0000256" key="4">
    <source>
        <dbReference type="ARBA" id="ARBA00012310"/>
    </source>
</evidence>
<organism evidence="12 13">
    <name type="scientific">Blomia tropicalis</name>
    <name type="common">Mite</name>
    <dbReference type="NCBI Taxonomy" id="40697"/>
    <lineage>
        <taxon>Eukaryota</taxon>
        <taxon>Metazoa</taxon>
        <taxon>Ecdysozoa</taxon>
        <taxon>Arthropoda</taxon>
        <taxon>Chelicerata</taxon>
        <taxon>Arachnida</taxon>
        <taxon>Acari</taxon>
        <taxon>Acariformes</taxon>
        <taxon>Sarcoptiformes</taxon>
        <taxon>Astigmata</taxon>
        <taxon>Glycyphagoidea</taxon>
        <taxon>Echimyopodidae</taxon>
        <taxon>Blomia</taxon>
    </lineage>
</organism>
<comment type="caution">
    <text evidence="12">The sequence shown here is derived from an EMBL/GenBank/DDBJ whole genome shotgun (WGS) entry which is preliminary data.</text>
</comment>
<feature type="chain" id="PRO_5040357692" description="Glutathione peroxidase" evidence="11">
    <location>
        <begin position="21"/>
        <end position="215"/>
    </location>
</feature>
<evidence type="ECO:0000313" key="12">
    <source>
        <dbReference type="EMBL" id="KAJ6224584.1"/>
    </source>
</evidence>
<gene>
    <name evidence="12" type="ORF">RDWZM_003129</name>
</gene>
<evidence type="ECO:0000256" key="10">
    <source>
        <dbReference type="SAM" id="MobiDB-lite"/>
    </source>
</evidence>
<dbReference type="Pfam" id="PF00255">
    <property type="entry name" value="GSHPx"/>
    <property type="match status" value="1"/>
</dbReference>
<dbReference type="SUPFAM" id="SSF52833">
    <property type="entry name" value="Thioredoxin-like"/>
    <property type="match status" value="1"/>
</dbReference>
<keyword evidence="6 9" id="KW-0575">Peroxidase</keyword>
<reference evidence="12" key="1">
    <citation type="submission" date="2022-12" db="EMBL/GenBank/DDBJ databases">
        <title>Genome assemblies of Blomia tropicalis.</title>
        <authorList>
            <person name="Cui Y."/>
        </authorList>
    </citation>
    <scope>NUCLEOTIDE SEQUENCE</scope>
    <source>
        <tissue evidence="12">Adult mites</tissue>
    </source>
</reference>
<evidence type="ECO:0000256" key="5">
    <source>
        <dbReference type="ARBA" id="ARBA00022525"/>
    </source>
</evidence>
<evidence type="ECO:0000313" key="13">
    <source>
        <dbReference type="Proteomes" id="UP001142055"/>
    </source>
</evidence>
<evidence type="ECO:0000256" key="9">
    <source>
        <dbReference type="RuleBase" id="RU000499"/>
    </source>
</evidence>
<evidence type="ECO:0000256" key="1">
    <source>
        <dbReference type="ARBA" id="ARBA00000217"/>
    </source>
</evidence>
<dbReference type="PANTHER" id="PTHR11592">
    <property type="entry name" value="GLUTATHIONE PEROXIDASE"/>
    <property type="match status" value="1"/>
</dbReference>
<dbReference type="GO" id="GO:0005576">
    <property type="term" value="C:extracellular region"/>
    <property type="evidence" value="ECO:0007669"/>
    <property type="project" value="UniProtKB-SubCell"/>
</dbReference>
<evidence type="ECO:0000256" key="6">
    <source>
        <dbReference type="ARBA" id="ARBA00022559"/>
    </source>
</evidence>
<proteinExistence type="inferred from homology"/>
<dbReference type="GO" id="GO:0006979">
    <property type="term" value="P:response to oxidative stress"/>
    <property type="evidence" value="ECO:0007669"/>
    <property type="project" value="InterPro"/>
</dbReference>
<evidence type="ECO:0000256" key="11">
    <source>
        <dbReference type="SAM" id="SignalP"/>
    </source>
</evidence>
<protein>
    <recommendedName>
        <fullName evidence="4 9">Glutathione peroxidase</fullName>
    </recommendedName>
</protein>
<accession>A0A9Q0MFH6</accession>